<sequence length="131" mass="14696">MAFRTIILLSCLAGFIEAQVPFLGACPELKTMTDFDSQRYMGKWYEAERYFSVFEFGGKCVQSNYTDGIDNNINIISKQTSSLTGAKSTVNGAVKKNNSGNSAQMHMTFPYLPGNNLGHSNYKDKTRLFFF</sequence>
<organism evidence="3 4">
    <name type="scientific">Nezara viridula</name>
    <name type="common">Southern green stink bug</name>
    <name type="synonym">Cimex viridulus</name>
    <dbReference type="NCBI Taxonomy" id="85310"/>
    <lineage>
        <taxon>Eukaryota</taxon>
        <taxon>Metazoa</taxon>
        <taxon>Ecdysozoa</taxon>
        <taxon>Arthropoda</taxon>
        <taxon>Hexapoda</taxon>
        <taxon>Insecta</taxon>
        <taxon>Pterygota</taxon>
        <taxon>Neoptera</taxon>
        <taxon>Paraneoptera</taxon>
        <taxon>Hemiptera</taxon>
        <taxon>Heteroptera</taxon>
        <taxon>Panheteroptera</taxon>
        <taxon>Pentatomomorpha</taxon>
        <taxon>Pentatomoidea</taxon>
        <taxon>Pentatomidae</taxon>
        <taxon>Pentatominae</taxon>
        <taxon>Nezara</taxon>
    </lineage>
</organism>
<dbReference type="Gene3D" id="2.40.128.20">
    <property type="match status" value="1"/>
</dbReference>
<gene>
    <name evidence="3" type="ORF">NEZAVI_LOCUS9888</name>
</gene>
<name>A0A9P0HE43_NEZVI</name>
<protein>
    <recommendedName>
        <fullName evidence="2">Lipocalin/cytosolic fatty-acid binding domain-containing protein</fullName>
    </recommendedName>
</protein>
<keyword evidence="1" id="KW-0732">Signal</keyword>
<dbReference type="SUPFAM" id="SSF50814">
    <property type="entry name" value="Lipocalins"/>
    <property type="match status" value="1"/>
</dbReference>
<feature type="chain" id="PRO_5040430742" description="Lipocalin/cytosolic fatty-acid binding domain-containing protein" evidence="1">
    <location>
        <begin position="19"/>
        <end position="131"/>
    </location>
</feature>
<dbReference type="PANTHER" id="PTHR10612">
    <property type="entry name" value="APOLIPOPROTEIN D"/>
    <property type="match status" value="1"/>
</dbReference>
<dbReference type="OrthoDB" id="565904at2759"/>
<dbReference type="PANTHER" id="PTHR10612:SF34">
    <property type="entry name" value="APOLIPOPROTEIN D"/>
    <property type="match status" value="1"/>
</dbReference>
<dbReference type="Pfam" id="PF08212">
    <property type="entry name" value="Lipocalin_2"/>
    <property type="match status" value="1"/>
</dbReference>
<evidence type="ECO:0000259" key="2">
    <source>
        <dbReference type="Pfam" id="PF08212"/>
    </source>
</evidence>
<feature type="domain" description="Lipocalin/cytosolic fatty-acid binding" evidence="2">
    <location>
        <begin position="36"/>
        <end position="112"/>
    </location>
</feature>
<dbReference type="InterPro" id="IPR012674">
    <property type="entry name" value="Calycin"/>
</dbReference>
<evidence type="ECO:0000313" key="3">
    <source>
        <dbReference type="EMBL" id="CAH1400708.1"/>
    </source>
</evidence>
<dbReference type="InterPro" id="IPR000566">
    <property type="entry name" value="Lipocln_cytosolic_FA-bd_dom"/>
</dbReference>
<dbReference type="InterPro" id="IPR022272">
    <property type="entry name" value="Lipocalin_CS"/>
</dbReference>
<evidence type="ECO:0000256" key="1">
    <source>
        <dbReference type="SAM" id="SignalP"/>
    </source>
</evidence>
<dbReference type="Proteomes" id="UP001152798">
    <property type="component" value="Chromosome 4"/>
</dbReference>
<feature type="signal peptide" evidence="1">
    <location>
        <begin position="1"/>
        <end position="18"/>
    </location>
</feature>
<proteinExistence type="predicted"/>
<dbReference type="EMBL" id="OV725080">
    <property type="protein sequence ID" value="CAH1400708.1"/>
    <property type="molecule type" value="Genomic_DNA"/>
</dbReference>
<dbReference type="PROSITE" id="PS00213">
    <property type="entry name" value="LIPOCALIN"/>
    <property type="match status" value="1"/>
</dbReference>
<reference evidence="3" key="1">
    <citation type="submission" date="2022-01" db="EMBL/GenBank/DDBJ databases">
        <authorList>
            <person name="King R."/>
        </authorList>
    </citation>
    <scope>NUCLEOTIDE SEQUENCE</scope>
</reference>
<dbReference type="GO" id="GO:0005737">
    <property type="term" value="C:cytoplasm"/>
    <property type="evidence" value="ECO:0007669"/>
    <property type="project" value="TreeGrafter"/>
</dbReference>
<evidence type="ECO:0000313" key="4">
    <source>
        <dbReference type="Proteomes" id="UP001152798"/>
    </source>
</evidence>
<accession>A0A9P0HE43</accession>
<keyword evidence="4" id="KW-1185">Reference proteome</keyword>
<dbReference type="AlphaFoldDB" id="A0A9P0HE43"/>
<dbReference type="GO" id="GO:0000302">
    <property type="term" value="P:response to reactive oxygen species"/>
    <property type="evidence" value="ECO:0007669"/>
    <property type="project" value="TreeGrafter"/>
</dbReference>
<dbReference type="GO" id="GO:0006629">
    <property type="term" value="P:lipid metabolic process"/>
    <property type="evidence" value="ECO:0007669"/>
    <property type="project" value="TreeGrafter"/>
</dbReference>